<protein>
    <submittedName>
        <fullName evidence="7">Zinc ribbon domain-containing protein</fullName>
    </submittedName>
</protein>
<keyword evidence="8" id="KW-1185">Reference proteome</keyword>
<organism evidence="7 8">
    <name type="scientific">Yanshouia hominis</name>
    <dbReference type="NCBI Taxonomy" id="2763673"/>
    <lineage>
        <taxon>Bacteria</taxon>
        <taxon>Bacillati</taxon>
        <taxon>Bacillota</taxon>
        <taxon>Clostridia</taxon>
        <taxon>Eubacteriales</taxon>
        <taxon>Oscillospiraceae</taxon>
        <taxon>Yanshouia</taxon>
    </lineage>
</organism>
<evidence type="ECO:0000313" key="7">
    <source>
        <dbReference type="EMBL" id="MBC8577147.1"/>
    </source>
</evidence>
<keyword evidence="4 6" id="KW-0472">Membrane</keyword>
<evidence type="ECO:0000256" key="1">
    <source>
        <dbReference type="ARBA" id="ARBA00004141"/>
    </source>
</evidence>
<dbReference type="InterPro" id="IPR019109">
    <property type="entry name" value="MamF_MmsF"/>
</dbReference>
<dbReference type="Pfam" id="PF09685">
    <property type="entry name" value="MamF_MmsF"/>
    <property type="match status" value="1"/>
</dbReference>
<dbReference type="RefSeq" id="WP_262400616.1">
    <property type="nucleotide sequence ID" value="NZ_JACRTB010000022.1"/>
</dbReference>
<proteinExistence type="predicted"/>
<keyword evidence="3 6" id="KW-1133">Transmembrane helix</keyword>
<feature type="transmembrane region" description="Helical" evidence="6">
    <location>
        <begin position="100"/>
        <end position="124"/>
    </location>
</feature>
<reference evidence="7 8" key="1">
    <citation type="submission" date="2020-08" db="EMBL/GenBank/DDBJ databases">
        <title>Genome public.</title>
        <authorList>
            <person name="Liu C."/>
            <person name="Sun Q."/>
        </authorList>
    </citation>
    <scope>NUCLEOTIDE SEQUENCE [LARGE SCALE GENOMIC DNA]</scope>
    <source>
        <strain evidence="7 8">BX1</strain>
    </source>
</reference>
<dbReference type="EMBL" id="JACRTB010000022">
    <property type="protein sequence ID" value="MBC8577147.1"/>
    <property type="molecule type" value="Genomic_DNA"/>
</dbReference>
<evidence type="ECO:0000256" key="2">
    <source>
        <dbReference type="ARBA" id="ARBA00022692"/>
    </source>
</evidence>
<sequence length="172" mass="18146">MCTDCAPRVCRGCGARVPRGDQYCTSCGAPNTGRQPSETGATQTAQPAYQPPIAPGAPGKTELQDAQENKGMAVLAYLIFLIPLLAAKESKFVRYHTNQGLVLFLAAVVYGILFSVLSGILFAVSWRLGLTVTSILGLVGWVFTALAVIGIVHACKGEMKPLPLLGGITILK</sequence>
<feature type="region of interest" description="Disordered" evidence="5">
    <location>
        <begin position="29"/>
        <end position="51"/>
    </location>
</feature>
<dbReference type="Proteomes" id="UP000658131">
    <property type="component" value="Unassembled WGS sequence"/>
</dbReference>
<gene>
    <name evidence="7" type="ORF">H8717_12110</name>
</gene>
<evidence type="ECO:0000313" key="8">
    <source>
        <dbReference type="Proteomes" id="UP000658131"/>
    </source>
</evidence>
<name>A0ABR7NL66_9FIRM</name>
<accession>A0ABR7NL66</accession>
<comment type="subcellular location">
    <subcellularLocation>
        <location evidence="1">Membrane</location>
        <topology evidence="1">Multi-pass membrane protein</topology>
    </subcellularLocation>
</comment>
<feature type="transmembrane region" description="Helical" evidence="6">
    <location>
        <begin position="130"/>
        <end position="152"/>
    </location>
</feature>
<feature type="compositionally biased region" description="Polar residues" evidence="5">
    <location>
        <begin position="29"/>
        <end position="47"/>
    </location>
</feature>
<keyword evidence="2 6" id="KW-0812">Transmembrane</keyword>
<comment type="caution">
    <text evidence="7">The sequence shown here is derived from an EMBL/GenBank/DDBJ whole genome shotgun (WGS) entry which is preliminary data.</text>
</comment>
<evidence type="ECO:0000256" key="5">
    <source>
        <dbReference type="SAM" id="MobiDB-lite"/>
    </source>
</evidence>
<evidence type="ECO:0000256" key="4">
    <source>
        <dbReference type="ARBA" id="ARBA00023136"/>
    </source>
</evidence>
<evidence type="ECO:0000256" key="6">
    <source>
        <dbReference type="SAM" id="Phobius"/>
    </source>
</evidence>
<evidence type="ECO:0000256" key="3">
    <source>
        <dbReference type="ARBA" id="ARBA00022989"/>
    </source>
</evidence>